<dbReference type="KEGG" id="cvr:CHLNCDRAFT_20933"/>
<gene>
    <name evidence="5" type="ORF">CHLNCDRAFT_20933</name>
</gene>
<dbReference type="Gene3D" id="2.40.30.10">
    <property type="entry name" value="Translation factors"/>
    <property type="match status" value="1"/>
</dbReference>
<dbReference type="GeneID" id="17357303"/>
<evidence type="ECO:0000256" key="3">
    <source>
        <dbReference type="ARBA" id="ARBA00040516"/>
    </source>
</evidence>
<dbReference type="PRINTS" id="PR00410">
    <property type="entry name" value="PHEHYDRXLASE"/>
</dbReference>
<evidence type="ECO:0000259" key="4">
    <source>
        <dbReference type="PROSITE" id="PS51384"/>
    </source>
</evidence>
<dbReference type="InterPro" id="IPR039261">
    <property type="entry name" value="FNR_nucleotide-bd"/>
</dbReference>
<dbReference type="SUPFAM" id="SSF63380">
    <property type="entry name" value="Riboflavin synthase domain-like"/>
    <property type="match status" value="1"/>
</dbReference>
<dbReference type="PANTHER" id="PTHR46505">
    <property type="entry name" value="OXIDOREDUCTASE NAD-BINDING DOMAIN-CONTAINING PROTEIN 1"/>
    <property type="match status" value="1"/>
</dbReference>
<dbReference type="GO" id="GO:0016491">
    <property type="term" value="F:oxidoreductase activity"/>
    <property type="evidence" value="ECO:0007669"/>
    <property type="project" value="UniProtKB-KW"/>
</dbReference>
<evidence type="ECO:0000256" key="2">
    <source>
        <dbReference type="ARBA" id="ARBA00023027"/>
    </source>
</evidence>
<reference evidence="5 6" key="1">
    <citation type="journal article" date="2010" name="Plant Cell">
        <title>The Chlorella variabilis NC64A genome reveals adaptation to photosymbiosis, coevolution with viruses, and cryptic sex.</title>
        <authorList>
            <person name="Blanc G."/>
            <person name="Duncan G."/>
            <person name="Agarkova I."/>
            <person name="Borodovsky M."/>
            <person name="Gurnon J."/>
            <person name="Kuo A."/>
            <person name="Lindquist E."/>
            <person name="Lucas S."/>
            <person name="Pangilinan J."/>
            <person name="Polle J."/>
            <person name="Salamov A."/>
            <person name="Terry A."/>
            <person name="Yamada T."/>
            <person name="Dunigan D.D."/>
            <person name="Grigoriev I.V."/>
            <person name="Claverie J.M."/>
            <person name="Van Etten J.L."/>
        </authorList>
    </citation>
    <scope>NUCLEOTIDE SEQUENCE [LARGE SCALE GENOMIC DNA]</scope>
    <source>
        <strain evidence="5 6">NC64A</strain>
    </source>
</reference>
<dbReference type="InterPro" id="IPR052128">
    <property type="entry name" value="Oxidoreductase_NAD-binding"/>
</dbReference>
<sequence>MLLQPKAQLAFLAGQWVNLLIPGLAAVGGFTITSTPRQLHEGGTFQLAVKRSRALPAAWLHERARVGDRLAASVGGNFHYRPGDERRPLLLVAGGVGINPLFSILQHCCELSQAGAGAGDQRSGGSGGVLYSASVPAELAFRRELQEMRQQAHGSIRLQLHVTAPEWRGRCKEWGGHWGRIGRPELQAALRWLARPRPPGSGSGPDGSASRSSPACQLATALVCGHAAMKDAMVADLLALGLTTEQIRFERWW</sequence>
<dbReference type="InterPro" id="IPR017938">
    <property type="entry name" value="Riboflavin_synthase-like_b-brl"/>
</dbReference>
<evidence type="ECO:0000313" key="5">
    <source>
        <dbReference type="EMBL" id="EFN57519.1"/>
    </source>
</evidence>
<dbReference type="EMBL" id="GL433839">
    <property type="protein sequence ID" value="EFN57519.1"/>
    <property type="molecule type" value="Genomic_DNA"/>
</dbReference>
<dbReference type="Pfam" id="PF00175">
    <property type="entry name" value="NAD_binding_1"/>
    <property type="match status" value="1"/>
</dbReference>
<keyword evidence="6" id="KW-1185">Reference proteome</keyword>
<name>E1Z9H3_CHLVA</name>
<dbReference type="OMA" id="FFMSHED"/>
<feature type="domain" description="FAD-binding FR-type" evidence="4">
    <location>
        <begin position="1"/>
        <end position="83"/>
    </location>
</feature>
<dbReference type="SUPFAM" id="SSF52343">
    <property type="entry name" value="Ferredoxin reductase-like, C-terminal NADP-linked domain"/>
    <property type="match status" value="1"/>
</dbReference>
<dbReference type="Gene3D" id="3.40.50.80">
    <property type="entry name" value="Nucleotide-binding domain of ferredoxin-NADP reductase (FNR) module"/>
    <property type="match status" value="1"/>
</dbReference>
<accession>E1Z9H3</accession>
<protein>
    <recommendedName>
        <fullName evidence="3">Oxidoreductase NAD-binding domain-containing protein 1</fullName>
    </recommendedName>
</protein>
<dbReference type="InParanoid" id="E1Z9H3"/>
<dbReference type="CDD" id="cd00322">
    <property type="entry name" value="FNR_like"/>
    <property type="match status" value="1"/>
</dbReference>
<dbReference type="PROSITE" id="PS51384">
    <property type="entry name" value="FAD_FR"/>
    <property type="match status" value="1"/>
</dbReference>
<evidence type="ECO:0000256" key="1">
    <source>
        <dbReference type="ARBA" id="ARBA00023002"/>
    </source>
</evidence>
<dbReference type="GO" id="GO:0005739">
    <property type="term" value="C:mitochondrion"/>
    <property type="evidence" value="ECO:0007669"/>
    <property type="project" value="TreeGrafter"/>
</dbReference>
<keyword evidence="1" id="KW-0560">Oxidoreductase</keyword>
<dbReference type="InterPro" id="IPR001433">
    <property type="entry name" value="OxRdtase_FAD/NAD-bd"/>
</dbReference>
<dbReference type="OrthoDB" id="436496at2759"/>
<organism evidence="6">
    <name type="scientific">Chlorella variabilis</name>
    <name type="common">Green alga</name>
    <dbReference type="NCBI Taxonomy" id="554065"/>
    <lineage>
        <taxon>Eukaryota</taxon>
        <taxon>Viridiplantae</taxon>
        <taxon>Chlorophyta</taxon>
        <taxon>core chlorophytes</taxon>
        <taxon>Trebouxiophyceae</taxon>
        <taxon>Chlorellales</taxon>
        <taxon>Chlorellaceae</taxon>
        <taxon>Chlorella clade</taxon>
        <taxon>Chlorella</taxon>
    </lineage>
</organism>
<proteinExistence type="predicted"/>
<dbReference type="InterPro" id="IPR017927">
    <property type="entry name" value="FAD-bd_FR_type"/>
</dbReference>
<keyword evidence="2" id="KW-0520">NAD</keyword>
<dbReference type="AlphaFoldDB" id="E1Z9H3"/>
<dbReference type="PANTHER" id="PTHR46505:SF1">
    <property type="entry name" value="OXIDOREDUCTASE NAD-BINDING DOMAIN-CONTAINING PROTEIN 1"/>
    <property type="match status" value="1"/>
</dbReference>
<dbReference type="RefSeq" id="XP_005849621.1">
    <property type="nucleotide sequence ID" value="XM_005849559.1"/>
</dbReference>
<dbReference type="STRING" id="554065.E1Z9H3"/>
<dbReference type="Proteomes" id="UP000008141">
    <property type="component" value="Unassembled WGS sequence"/>
</dbReference>
<evidence type="ECO:0000313" key="6">
    <source>
        <dbReference type="Proteomes" id="UP000008141"/>
    </source>
</evidence>
<dbReference type="eggNOG" id="KOG0534">
    <property type="taxonomic scope" value="Eukaryota"/>
</dbReference>